<dbReference type="Pfam" id="PF22758">
    <property type="entry name" value="Phage_cement"/>
    <property type="match status" value="1"/>
</dbReference>
<dbReference type="EMBL" id="KY709296">
    <property type="protein sequence ID" value="ARM70545.1"/>
    <property type="molecule type" value="Genomic_DNA"/>
</dbReference>
<proteinExistence type="predicted"/>
<gene>
    <name evidence="1" type="ORF">SppYZU05_19</name>
</gene>
<organism evidence="1 2">
    <name type="scientific">Shewanella phage SppYZU05</name>
    <dbReference type="NCBI Taxonomy" id="1970795"/>
    <lineage>
        <taxon>Viruses</taxon>
        <taxon>Duplodnaviria</taxon>
        <taxon>Heunggongvirae</taxon>
        <taxon>Uroviricota</taxon>
        <taxon>Caudoviricetes</taxon>
        <taxon>Chaseviridae</taxon>
        <taxon>Nefertitivirinae</taxon>
        <taxon>Yushanvirus</taxon>
        <taxon>Yushanvirus SppYZU05</taxon>
    </lineage>
</organism>
<accession>A0A1W6JTK2</accession>
<dbReference type="InterPro" id="IPR054438">
    <property type="entry name" value="Struct_cement_gp24/gp6"/>
</dbReference>
<dbReference type="Proteomes" id="UP000221216">
    <property type="component" value="Segment"/>
</dbReference>
<keyword evidence="2" id="KW-1185">Reference proteome</keyword>
<evidence type="ECO:0000313" key="1">
    <source>
        <dbReference type="EMBL" id="ARM70545.1"/>
    </source>
</evidence>
<name>A0A1W6JTK2_9CAUD</name>
<protein>
    <submittedName>
        <fullName evidence="1">Uncharacterized protein</fullName>
    </submittedName>
</protein>
<evidence type="ECO:0000313" key="2">
    <source>
        <dbReference type="Proteomes" id="UP000221216"/>
    </source>
</evidence>
<reference evidence="1 2" key="1">
    <citation type="submission" date="2017-03" db="EMBL/GenBank/DDBJ databases">
        <title>Isolation of lytic bacteriophages infecting Shewanella putrefaciens and Shewanella baltica for biocontrol of fish and shrimp spoilage during chilled storage.</title>
        <authorList>
            <person name="Yang Z."/>
            <person name="Tao X."/>
            <person name="Gao L."/>
            <person name="Rao S."/>
        </authorList>
    </citation>
    <scope>NUCLEOTIDE SEQUENCE [LARGE SCALE GENOMIC DNA]</scope>
</reference>
<sequence length="162" mass="16914">MPVQNYSINTGDGYEGQMHGLQQTRADISTGYADDAISFGKAVSVGTGERGVKLGGAALVHGISVRQIDREAATRPSDGTVVFKKGDTLPVLHDGRIVVKVADAGQASRLNAVFVNTKTGQFAVAAATDFVEAKNVRWAISKTVEAGALVPVVITNALQFTA</sequence>